<feature type="compositionally biased region" description="Pro residues" evidence="6">
    <location>
        <begin position="192"/>
        <end position="203"/>
    </location>
</feature>
<evidence type="ECO:0000256" key="5">
    <source>
        <dbReference type="PROSITE-ProRule" id="PRU10141"/>
    </source>
</evidence>
<dbReference type="RefSeq" id="WP_229846803.1">
    <property type="nucleotide sequence ID" value="NZ_BMTU01000005.1"/>
</dbReference>
<dbReference type="PROSITE" id="PS00108">
    <property type="entry name" value="PROTEIN_KINASE_ST"/>
    <property type="match status" value="1"/>
</dbReference>
<dbReference type="InterPro" id="IPR008271">
    <property type="entry name" value="Ser/Thr_kinase_AS"/>
</dbReference>
<dbReference type="PROSITE" id="PS50011">
    <property type="entry name" value="PROTEIN_KINASE_DOM"/>
    <property type="match status" value="1"/>
</dbReference>
<reference evidence="8" key="1">
    <citation type="journal article" date="2014" name="Int. J. Syst. Evol. Microbiol.">
        <title>Complete genome sequence of Corynebacterium casei LMG S-19264T (=DSM 44701T), isolated from a smear-ripened cheese.</title>
        <authorList>
            <consortium name="US DOE Joint Genome Institute (JGI-PGF)"/>
            <person name="Walter F."/>
            <person name="Albersmeier A."/>
            <person name="Kalinowski J."/>
            <person name="Ruckert C."/>
        </authorList>
    </citation>
    <scope>NUCLEOTIDE SEQUENCE</scope>
    <source>
        <strain evidence="8">JCM 4403</strain>
    </source>
</reference>
<protein>
    <recommendedName>
        <fullName evidence="7">Protein kinase domain-containing protein</fullName>
    </recommendedName>
</protein>
<dbReference type="SMART" id="SM00220">
    <property type="entry name" value="S_TKc"/>
    <property type="match status" value="1"/>
</dbReference>
<dbReference type="GO" id="GO:0004674">
    <property type="term" value="F:protein serine/threonine kinase activity"/>
    <property type="evidence" value="ECO:0007669"/>
    <property type="project" value="TreeGrafter"/>
</dbReference>
<evidence type="ECO:0000256" key="2">
    <source>
        <dbReference type="ARBA" id="ARBA00022741"/>
    </source>
</evidence>
<keyword evidence="4 5" id="KW-0067">ATP-binding</keyword>
<feature type="compositionally biased region" description="Pro residues" evidence="6">
    <location>
        <begin position="123"/>
        <end position="151"/>
    </location>
</feature>
<dbReference type="GO" id="GO:0005524">
    <property type="term" value="F:ATP binding"/>
    <property type="evidence" value="ECO:0007669"/>
    <property type="project" value="UniProtKB-UniRule"/>
</dbReference>
<comment type="caution">
    <text evidence="8">The sequence shown here is derived from an EMBL/GenBank/DDBJ whole genome shotgun (WGS) entry which is preliminary data.</text>
</comment>
<dbReference type="PROSITE" id="PS00107">
    <property type="entry name" value="PROTEIN_KINASE_ATP"/>
    <property type="match status" value="1"/>
</dbReference>
<evidence type="ECO:0000256" key="3">
    <source>
        <dbReference type="ARBA" id="ARBA00022777"/>
    </source>
</evidence>
<dbReference type="Pfam" id="PF00069">
    <property type="entry name" value="Pkinase"/>
    <property type="match status" value="1"/>
</dbReference>
<dbReference type="Gene3D" id="3.30.200.20">
    <property type="entry name" value="Phosphorylase Kinase, domain 1"/>
    <property type="match status" value="1"/>
</dbReference>
<keyword evidence="9" id="KW-1185">Reference proteome</keyword>
<evidence type="ECO:0000256" key="6">
    <source>
        <dbReference type="SAM" id="MobiDB-lite"/>
    </source>
</evidence>
<evidence type="ECO:0000313" key="9">
    <source>
        <dbReference type="Proteomes" id="UP000656732"/>
    </source>
</evidence>
<dbReference type="InterPro" id="IPR011009">
    <property type="entry name" value="Kinase-like_dom_sf"/>
</dbReference>
<feature type="domain" description="Protein kinase" evidence="7">
    <location>
        <begin position="250"/>
        <end position="503"/>
    </location>
</feature>
<keyword evidence="3" id="KW-0418">Kinase</keyword>
<keyword evidence="1" id="KW-0808">Transferase</keyword>
<evidence type="ECO:0000259" key="7">
    <source>
        <dbReference type="PROSITE" id="PS50011"/>
    </source>
</evidence>
<dbReference type="Pfam" id="PF04760">
    <property type="entry name" value="IF2_N"/>
    <property type="match status" value="1"/>
</dbReference>
<sequence>MATVRVYELAEEFGVESEVVMAELRALGHAVRSASSLVDAPAVRRLAGALDAERQGPAVTVEALATELDMPVDVLLTEVHRRTAAGFGARDRLPPRLAGGLRLQFAEARRQPPTGPVSARPAEPAPPARPGTPPPPAPPSPASAPTPPMPSPADVFPRPAAEPLAGPRTAPPGSREPRPAAQERMPGQRSAPAPPGPPAPQPPAGAVRPVPLSQGTPPPGSVLRPQHHEWDPTSRWKPLQSFDPRTVGPYTVLRRIGSGSMGRVFLGQSLAGRLLAIKVVKEELADDPEFRKRFQREVAAARGVNGFYAPPVVDADTTGEIPWLATAYVSAPSLQDLVDACGPLPLDALRWVAAQLVEALRSVHAAAIVHRDLKPSNVLVGVDGLRVIDFGLALAAAVAASKLTVAHTTLGTPAYMSPEQAVDARKVTPASDVYALGAVLVFAATGHSPYPGGNALSVLLRMQSGDPDLSGVPEEFAGVVAQCLRQDPAERPDLGELLVRIARDMEPGPDGMYRPSELLPTAAFEFLGLQDV</sequence>
<evidence type="ECO:0000313" key="8">
    <source>
        <dbReference type="EMBL" id="GGQ80434.1"/>
    </source>
</evidence>
<proteinExistence type="predicted"/>
<keyword evidence="2 5" id="KW-0547">Nucleotide-binding</keyword>
<dbReference type="CDD" id="cd14014">
    <property type="entry name" value="STKc_PknB_like"/>
    <property type="match status" value="1"/>
</dbReference>
<dbReference type="EMBL" id="BMTU01000005">
    <property type="protein sequence ID" value="GGQ80434.1"/>
    <property type="molecule type" value="Genomic_DNA"/>
</dbReference>
<dbReference type="InterPro" id="IPR006847">
    <property type="entry name" value="IF2_N"/>
</dbReference>
<dbReference type="Proteomes" id="UP000656732">
    <property type="component" value="Unassembled WGS sequence"/>
</dbReference>
<evidence type="ECO:0000256" key="1">
    <source>
        <dbReference type="ARBA" id="ARBA00022679"/>
    </source>
</evidence>
<dbReference type="InterPro" id="IPR000719">
    <property type="entry name" value="Prot_kinase_dom"/>
</dbReference>
<dbReference type="PANTHER" id="PTHR43289">
    <property type="entry name" value="MITOGEN-ACTIVATED PROTEIN KINASE KINASE KINASE 20-RELATED"/>
    <property type="match status" value="1"/>
</dbReference>
<dbReference type="Gene3D" id="1.10.510.10">
    <property type="entry name" value="Transferase(Phosphotransferase) domain 1"/>
    <property type="match status" value="1"/>
</dbReference>
<dbReference type="SUPFAM" id="SSF56112">
    <property type="entry name" value="Protein kinase-like (PK-like)"/>
    <property type="match status" value="1"/>
</dbReference>
<dbReference type="InterPro" id="IPR017441">
    <property type="entry name" value="Protein_kinase_ATP_BS"/>
</dbReference>
<gene>
    <name evidence="8" type="ORF">GCM10010280_28500</name>
</gene>
<accession>A0A918EW03</accession>
<feature type="binding site" evidence="5">
    <location>
        <position position="278"/>
    </location>
    <ligand>
        <name>ATP</name>
        <dbReference type="ChEBI" id="CHEBI:30616"/>
    </ligand>
</feature>
<dbReference type="Gene3D" id="1.10.10.2480">
    <property type="match status" value="1"/>
</dbReference>
<organism evidence="8 9">
    <name type="scientific">Streptomyces pilosus</name>
    <dbReference type="NCBI Taxonomy" id="28893"/>
    <lineage>
        <taxon>Bacteria</taxon>
        <taxon>Bacillati</taxon>
        <taxon>Actinomycetota</taxon>
        <taxon>Actinomycetes</taxon>
        <taxon>Kitasatosporales</taxon>
        <taxon>Streptomycetaceae</taxon>
        <taxon>Streptomyces</taxon>
    </lineage>
</organism>
<name>A0A918EW03_9ACTN</name>
<dbReference type="PANTHER" id="PTHR43289:SF34">
    <property type="entry name" value="SERINE_THREONINE-PROTEIN KINASE YBDM-RELATED"/>
    <property type="match status" value="1"/>
</dbReference>
<dbReference type="AlphaFoldDB" id="A0A918EW03"/>
<reference evidence="8" key="2">
    <citation type="submission" date="2020-09" db="EMBL/GenBank/DDBJ databases">
        <authorList>
            <person name="Sun Q."/>
            <person name="Ohkuma M."/>
        </authorList>
    </citation>
    <scope>NUCLEOTIDE SEQUENCE</scope>
    <source>
        <strain evidence="8">JCM 4403</strain>
    </source>
</reference>
<feature type="region of interest" description="Disordered" evidence="6">
    <location>
        <begin position="109"/>
        <end position="243"/>
    </location>
</feature>
<evidence type="ECO:0000256" key="4">
    <source>
        <dbReference type="ARBA" id="ARBA00022840"/>
    </source>
</evidence>